<feature type="transmembrane region" description="Helical" evidence="7">
    <location>
        <begin position="99"/>
        <end position="121"/>
    </location>
</feature>
<evidence type="ECO:0000256" key="6">
    <source>
        <dbReference type="ARBA" id="ARBA00023136"/>
    </source>
</evidence>
<keyword evidence="2" id="KW-0813">Transport</keyword>
<dbReference type="EMBL" id="JAAXOW010000001">
    <property type="protein sequence ID" value="NKX92201.1"/>
    <property type="molecule type" value="Genomic_DNA"/>
</dbReference>
<reference evidence="8 9" key="1">
    <citation type="submission" date="2020-04" db="EMBL/GenBank/DDBJ databases">
        <title>MicrobeNet Type strains.</title>
        <authorList>
            <person name="Nicholson A.C."/>
        </authorList>
    </citation>
    <scope>NUCLEOTIDE SEQUENCE [LARGE SCALE GENOMIC DNA]</scope>
    <source>
        <strain evidence="8 9">ATCC BAA-789</strain>
    </source>
</reference>
<dbReference type="InterPro" id="IPR036458">
    <property type="entry name" value="Na:dicarbo_symporter_sf"/>
</dbReference>
<evidence type="ECO:0000256" key="5">
    <source>
        <dbReference type="ARBA" id="ARBA00022989"/>
    </source>
</evidence>
<evidence type="ECO:0000313" key="8">
    <source>
        <dbReference type="EMBL" id="NKX92201.1"/>
    </source>
</evidence>
<organism evidence="8 9">
    <name type="scientific">Sanguibacter hominis ATCC BAA-789</name>
    <dbReference type="NCBI Taxonomy" id="1312740"/>
    <lineage>
        <taxon>Bacteria</taxon>
        <taxon>Bacillati</taxon>
        <taxon>Actinomycetota</taxon>
        <taxon>Actinomycetes</taxon>
        <taxon>Micrococcales</taxon>
        <taxon>Sanguibacteraceae</taxon>
        <taxon>Sanguibacter</taxon>
    </lineage>
</organism>
<feature type="transmembrane region" description="Helical" evidence="7">
    <location>
        <begin position="59"/>
        <end position="87"/>
    </location>
</feature>
<evidence type="ECO:0000256" key="7">
    <source>
        <dbReference type="SAM" id="Phobius"/>
    </source>
</evidence>
<dbReference type="Pfam" id="PF00375">
    <property type="entry name" value="SDF"/>
    <property type="match status" value="1"/>
</dbReference>
<evidence type="ECO:0000256" key="1">
    <source>
        <dbReference type="ARBA" id="ARBA00004651"/>
    </source>
</evidence>
<comment type="subcellular location">
    <subcellularLocation>
        <location evidence="1">Cell membrane</location>
        <topology evidence="1">Multi-pass membrane protein</topology>
    </subcellularLocation>
</comment>
<dbReference type="AlphaFoldDB" id="A0A9X5F9B6"/>
<dbReference type="RefSeq" id="WP_168446266.1">
    <property type="nucleotide sequence ID" value="NZ_JAAXOW010000001.1"/>
</dbReference>
<dbReference type="PANTHER" id="PTHR42865">
    <property type="entry name" value="PROTON/GLUTAMATE-ASPARTATE SYMPORTER"/>
    <property type="match status" value="1"/>
</dbReference>
<dbReference type="GO" id="GO:0005886">
    <property type="term" value="C:plasma membrane"/>
    <property type="evidence" value="ECO:0007669"/>
    <property type="project" value="UniProtKB-SubCell"/>
</dbReference>
<evidence type="ECO:0000313" key="9">
    <source>
        <dbReference type="Proteomes" id="UP000774283"/>
    </source>
</evidence>
<dbReference type="InterPro" id="IPR001991">
    <property type="entry name" value="Na-dicarboxylate_symporter"/>
</dbReference>
<sequence>MSWNDVGAFAVTVALFYGLYRLRRTGAGFATLTFAALVLGAGVGVLFRGHTSYIDPIGAIYVQVITAAVVPLIAISILSSVTALGSVTALRTIGLSSTFWLLLSNAVAIVLTLGLALALGLGRGVNLDIAGIDGGTLTGLLTPFDEVLVGLFPSNVAGDVQGNRIIPVILAAGAVAVAYLLVAKDDAARVAPLRSLVEALKAVVFKVVGFIISATPFAVLALTATSASTAVTRLATVWSLASVLGVTVVAALVHMYLVNGVLLRVFADVSPAAFFRKISPAQLTAFTTQSSVGTLPVTTSALTDKVGVPEQVAHFTAPLGTTIGMPGCAGIWPIVVAVFGINALGIDYGVRDYALLALLCLVVSLGTAGVPGTAIITATAVLNATGLPVEVMVLLIPINAVAGTFSTSSNVTAAAVSAVIVARRRGELDDGVFAGEAHTPDVGALGRAGGAAHSARASSVAGAGVAPVGTITLDTVPVGACEPR</sequence>
<feature type="transmembrane region" description="Helical" evidence="7">
    <location>
        <begin position="237"/>
        <end position="262"/>
    </location>
</feature>
<protein>
    <submittedName>
        <fullName evidence="8">Dicarboxylate/amino acid:cation symporter</fullName>
    </submittedName>
</protein>
<comment type="caution">
    <text evidence="8">The sequence shown here is derived from an EMBL/GenBank/DDBJ whole genome shotgun (WGS) entry which is preliminary data.</text>
</comment>
<dbReference type="PRINTS" id="PR00173">
    <property type="entry name" value="EDTRNSPORT"/>
</dbReference>
<feature type="transmembrane region" description="Helical" evidence="7">
    <location>
        <begin position="353"/>
        <end position="382"/>
    </location>
</feature>
<feature type="transmembrane region" description="Helical" evidence="7">
    <location>
        <begin position="203"/>
        <end position="225"/>
    </location>
</feature>
<accession>A0A9X5F9B6</accession>
<keyword evidence="6 7" id="KW-0472">Membrane</keyword>
<dbReference type="Gene3D" id="1.10.3860.10">
    <property type="entry name" value="Sodium:dicarboxylate symporter"/>
    <property type="match status" value="1"/>
</dbReference>
<dbReference type="SUPFAM" id="SSF118215">
    <property type="entry name" value="Proton glutamate symport protein"/>
    <property type="match status" value="1"/>
</dbReference>
<proteinExistence type="predicted"/>
<feature type="transmembrane region" description="Helical" evidence="7">
    <location>
        <begin position="323"/>
        <end position="346"/>
    </location>
</feature>
<feature type="transmembrane region" description="Helical" evidence="7">
    <location>
        <begin position="165"/>
        <end position="182"/>
    </location>
</feature>
<keyword evidence="9" id="KW-1185">Reference proteome</keyword>
<feature type="transmembrane region" description="Helical" evidence="7">
    <location>
        <begin position="394"/>
        <end position="421"/>
    </location>
</feature>
<keyword evidence="4 7" id="KW-0812">Transmembrane</keyword>
<dbReference type="Proteomes" id="UP000774283">
    <property type="component" value="Unassembled WGS sequence"/>
</dbReference>
<keyword evidence="3" id="KW-1003">Cell membrane</keyword>
<name>A0A9X5F9B6_9MICO</name>
<keyword evidence="5 7" id="KW-1133">Transmembrane helix</keyword>
<feature type="transmembrane region" description="Helical" evidence="7">
    <location>
        <begin position="6"/>
        <end position="22"/>
    </location>
</feature>
<evidence type="ECO:0000256" key="2">
    <source>
        <dbReference type="ARBA" id="ARBA00022448"/>
    </source>
</evidence>
<dbReference type="GO" id="GO:0015293">
    <property type="term" value="F:symporter activity"/>
    <property type="evidence" value="ECO:0007669"/>
    <property type="project" value="UniProtKB-KW"/>
</dbReference>
<gene>
    <name evidence="8" type="ORF">HF995_02760</name>
</gene>
<evidence type="ECO:0000256" key="4">
    <source>
        <dbReference type="ARBA" id="ARBA00022692"/>
    </source>
</evidence>
<dbReference type="PANTHER" id="PTHR42865:SF7">
    <property type="entry name" value="PROTON_GLUTAMATE-ASPARTATE SYMPORTER"/>
    <property type="match status" value="1"/>
</dbReference>
<feature type="transmembrane region" description="Helical" evidence="7">
    <location>
        <begin position="29"/>
        <end position="47"/>
    </location>
</feature>
<evidence type="ECO:0000256" key="3">
    <source>
        <dbReference type="ARBA" id="ARBA00022475"/>
    </source>
</evidence>